<evidence type="ECO:0000313" key="10">
    <source>
        <dbReference type="EMBL" id="CEM41265.1"/>
    </source>
</evidence>
<dbReference type="AlphaFoldDB" id="A0A0G4HBD2"/>
<dbReference type="InterPro" id="IPR017907">
    <property type="entry name" value="Znf_RING_CS"/>
</dbReference>
<dbReference type="VEuPathDB" id="CryptoDB:Cvel_6186"/>
<dbReference type="GO" id="GO:0008270">
    <property type="term" value="F:zinc ion binding"/>
    <property type="evidence" value="ECO:0007669"/>
    <property type="project" value="UniProtKB-KW"/>
</dbReference>
<evidence type="ECO:0000256" key="4">
    <source>
        <dbReference type="ARBA" id="ARBA00022737"/>
    </source>
</evidence>
<keyword evidence="2" id="KW-0963">Cytoplasm</keyword>
<dbReference type="PROSITE" id="PS50089">
    <property type="entry name" value="ZF_RING_2"/>
    <property type="match status" value="1"/>
</dbReference>
<dbReference type="PANTHER" id="PTHR10131">
    <property type="entry name" value="TNF RECEPTOR ASSOCIATED FACTOR"/>
    <property type="match status" value="1"/>
</dbReference>
<evidence type="ECO:0000256" key="3">
    <source>
        <dbReference type="ARBA" id="ARBA00022723"/>
    </source>
</evidence>
<organism evidence="10">
    <name type="scientific">Chromera velia CCMP2878</name>
    <dbReference type="NCBI Taxonomy" id="1169474"/>
    <lineage>
        <taxon>Eukaryota</taxon>
        <taxon>Sar</taxon>
        <taxon>Alveolata</taxon>
        <taxon>Colpodellida</taxon>
        <taxon>Chromeraceae</taxon>
        <taxon>Chromera</taxon>
    </lineage>
</organism>
<feature type="zinc finger region" description="TRAF-type" evidence="7">
    <location>
        <begin position="168"/>
        <end position="212"/>
    </location>
</feature>
<dbReference type="Pfam" id="PF13639">
    <property type="entry name" value="zf-RING_2"/>
    <property type="match status" value="1"/>
</dbReference>
<feature type="domain" description="TRAF-type" evidence="9">
    <location>
        <begin position="168"/>
        <end position="212"/>
    </location>
</feature>
<feature type="zinc finger region" description="TRAF-type" evidence="7">
    <location>
        <begin position="113"/>
        <end position="161"/>
    </location>
</feature>
<evidence type="ECO:0008006" key="11">
    <source>
        <dbReference type="Google" id="ProtNLM"/>
    </source>
</evidence>
<dbReference type="GO" id="GO:0005737">
    <property type="term" value="C:cytoplasm"/>
    <property type="evidence" value="ECO:0007669"/>
    <property type="project" value="UniProtKB-SubCell"/>
</dbReference>
<evidence type="ECO:0000259" key="9">
    <source>
        <dbReference type="PROSITE" id="PS50145"/>
    </source>
</evidence>
<dbReference type="PANTHER" id="PTHR10131:SF94">
    <property type="entry name" value="TNF RECEPTOR-ASSOCIATED FACTOR 4"/>
    <property type="match status" value="1"/>
</dbReference>
<proteinExistence type="predicted"/>
<dbReference type="InterPro" id="IPR001841">
    <property type="entry name" value="Znf_RING"/>
</dbReference>
<dbReference type="SMART" id="SM00184">
    <property type="entry name" value="RING"/>
    <property type="match status" value="1"/>
</dbReference>
<evidence type="ECO:0000256" key="1">
    <source>
        <dbReference type="ARBA" id="ARBA00004496"/>
    </source>
</evidence>
<evidence type="ECO:0000256" key="5">
    <source>
        <dbReference type="ARBA" id="ARBA00022771"/>
    </source>
</evidence>
<evidence type="ECO:0000256" key="2">
    <source>
        <dbReference type="ARBA" id="ARBA00022490"/>
    </source>
</evidence>
<protein>
    <recommendedName>
        <fullName evidence="11">RING-type domain-containing protein</fullName>
    </recommendedName>
</protein>
<dbReference type="PhylomeDB" id="A0A0G4HBD2"/>
<dbReference type="InterPro" id="IPR008974">
    <property type="entry name" value="TRAF-like"/>
</dbReference>
<dbReference type="CDD" id="cd00121">
    <property type="entry name" value="MATH"/>
    <property type="match status" value="1"/>
</dbReference>
<dbReference type="PROSITE" id="PS00518">
    <property type="entry name" value="ZF_RING_1"/>
    <property type="match status" value="1"/>
</dbReference>
<dbReference type="Pfam" id="PF02176">
    <property type="entry name" value="zf-TRAF"/>
    <property type="match status" value="2"/>
</dbReference>
<sequence>MGPTRVSIPATLIDKSCALAEFAEDGVCTICLRLTRSHEARETPCEHVFCRECMETELDRSGKCPNCKKSISKTELKDVNRTLRGTMEKVTVKCKNHGDGCDARVKAKDLDEHLNTVCPMQEADCLFEGCSEKMKRGQLAAHEKKCPKRTVPCDRCKTQIPHNGKRQHNSVCPMAPVSCPNKCGVDPPRSQLQNHLDKDCLEQTVRCFIPGCDWRDKRRRLGSHQTAGVSEHQNLVKKYAGEREVTIQLPDFEAAAGRAEKGTELESGHFIFQGSRFYVRLHPKGDGRAKEGYASIFLIKKDDHRGTVSVAFEVVNGEKENRFEYDYSQQGVEEGRGYINFCRSEVLLSAARKTEANMLELRFLLRAVPTEERCVVLNGYGPAASSSEGGAASRVAAVRPYPILAD</sequence>
<keyword evidence="4" id="KW-0677">Repeat</keyword>
<evidence type="ECO:0000256" key="7">
    <source>
        <dbReference type="PROSITE-ProRule" id="PRU00207"/>
    </source>
</evidence>
<dbReference type="SUPFAM" id="SSF57850">
    <property type="entry name" value="RING/U-box"/>
    <property type="match status" value="1"/>
</dbReference>
<evidence type="ECO:0000256" key="6">
    <source>
        <dbReference type="ARBA" id="ARBA00022833"/>
    </source>
</evidence>
<dbReference type="Gene3D" id="2.60.210.10">
    <property type="entry name" value="Apoptosis, Tumor Necrosis Factor Receptor Associated Protein 2, Chain A"/>
    <property type="match status" value="1"/>
</dbReference>
<comment type="subcellular location">
    <subcellularLocation>
        <location evidence="1">Cytoplasm</location>
    </subcellularLocation>
</comment>
<reference evidence="10" key="1">
    <citation type="submission" date="2014-11" db="EMBL/GenBank/DDBJ databases">
        <authorList>
            <person name="Otto D Thomas"/>
            <person name="Naeem Raeece"/>
        </authorList>
    </citation>
    <scope>NUCLEOTIDE SEQUENCE</scope>
</reference>
<evidence type="ECO:0000259" key="8">
    <source>
        <dbReference type="PROSITE" id="PS50089"/>
    </source>
</evidence>
<dbReference type="SUPFAM" id="SSF49599">
    <property type="entry name" value="TRAF domain-like"/>
    <property type="match status" value="3"/>
</dbReference>
<dbReference type="InterPro" id="IPR013083">
    <property type="entry name" value="Znf_RING/FYVE/PHD"/>
</dbReference>
<accession>A0A0G4HBD2</accession>
<dbReference type="EMBL" id="CDMZ01002201">
    <property type="protein sequence ID" value="CEM41265.1"/>
    <property type="molecule type" value="Genomic_DNA"/>
</dbReference>
<dbReference type="PROSITE" id="PS50145">
    <property type="entry name" value="ZF_TRAF"/>
    <property type="match status" value="2"/>
</dbReference>
<feature type="domain" description="RING-type" evidence="8">
    <location>
        <begin position="28"/>
        <end position="68"/>
    </location>
</feature>
<name>A0A0G4HBD2_9ALVE</name>
<keyword evidence="5 7" id="KW-0863">Zinc-finger</keyword>
<dbReference type="InterPro" id="IPR002083">
    <property type="entry name" value="MATH/TRAF_dom"/>
</dbReference>
<feature type="domain" description="TRAF-type" evidence="9">
    <location>
        <begin position="113"/>
        <end position="161"/>
    </location>
</feature>
<keyword evidence="6 7" id="KW-0862">Zinc</keyword>
<keyword evidence="3 7" id="KW-0479">Metal-binding</keyword>
<gene>
    <name evidence="10" type="ORF">Cvel_6186</name>
</gene>
<dbReference type="InterPro" id="IPR001293">
    <property type="entry name" value="Znf_TRAF"/>
</dbReference>
<dbReference type="Gene3D" id="3.30.40.10">
    <property type="entry name" value="Zinc/RING finger domain, C3HC4 (zinc finger)"/>
    <property type="match status" value="4"/>
</dbReference>